<sequence>MERIPEHWNHRLPLTLQDLVIAPVTTESFHDDSVPASKWRGYDAAGELCYYHHTYTLWQEQFDEEDQPWLRQLEAESLEAWRCHDGNWLRRLIRGSTGGHCGGREDRGFELVSAREIPRL</sequence>
<protein>
    <submittedName>
        <fullName evidence="1">Uncharacterized protein</fullName>
    </submittedName>
</protein>
<evidence type="ECO:0000313" key="1">
    <source>
        <dbReference type="EMBL" id="GAA5171847.1"/>
    </source>
</evidence>
<accession>A0ABP9R605</accession>
<keyword evidence="2" id="KW-1185">Reference proteome</keyword>
<dbReference type="EMBL" id="BAABLD010000017">
    <property type="protein sequence ID" value="GAA5171847.1"/>
    <property type="molecule type" value="Genomic_DNA"/>
</dbReference>
<reference evidence="2" key="1">
    <citation type="journal article" date="2019" name="Int. J. Syst. Evol. Microbiol.">
        <title>The Global Catalogue of Microorganisms (GCM) 10K type strain sequencing project: providing services to taxonomists for standard genome sequencing and annotation.</title>
        <authorList>
            <consortium name="The Broad Institute Genomics Platform"/>
            <consortium name="The Broad Institute Genome Sequencing Center for Infectious Disease"/>
            <person name="Wu L."/>
            <person name="Ma J."/>
        </authorList>
    </citation>
    <scope>NUCLEOTIDE SEQUENCE [LARGE SCALE GENOMIC DNA]</scope>
    <source>
        <strain evidence="2">JCM 18715</strain>
    </source>
</reference>
<proteinExistence type="predicted"/>
<comment type="caution">
    <text evidence="1">The sequence shown here is derived from an EMBL/GenBank/DDBJ whole genome shotgun (WGS) entry which is preliminary data.</text>
</comment>
<name>A0ABP9R605_9RHOO</name>
<dbReference type="RefSeq" id="WP_345534604.1">
    <property type="nucleotide sequence ID" value="NZ_BAABLD010000017.1"/>
</dbReference>
<organism evidence="1 2">
    <name type="scientific">Viridibacterium curvum</name>
    <dbReference type="NCBI Taxonomy" id="1101404"/>
    <lineage>
        <taxon>Bacteria</taxon>
        <taxon>Pseudomonadati</taxon>
        <taxon>Pseudomonadota</taxon>
        <taxon>Betaproteobacteria</taxon>
        <taxon>Rhodocyclales</taxon>
        <taxon>Rhodocyclaceae</taxon>
        <taxon>Viridibacterium</taxon>
    </lineage>
</organism>
<dbReference type="Proteomes" id="UP001500547">
    <property type="component" value="Unassembled WGS sequence"/>
</dbReference>
<evidence type="ECO:0000313" key="2">
    <source>
        <dbReference type="Proteomes" id="UP001500547"/>
    </source>
</evidence>
<gene>
    <name evidence="1" type="ORF">GCM10025770_37100</name>
</gene>